<dbReference type="GO" id="GO:0004565">
    <property type="term" value="F:beta-galactosidase activity"/>
    <property type="evidence" value="ECO:0007669"/>
    <property type="project" value="UniProtKB-EC"/>
</dbReference>
<dbReference type="PRINTS" id="PR00742">
    <property type="entry name" value="GLHYDRLASE35"/>
</dbReference>
<dbReference type="SUPFAM" id="SSF49785">
    <property type="entry name" value="Galactose-binding domain-like"/>
    <property type="match status" value="1"/>
</dbReference>
<dbReference type="EMBL" id="OC862494">
    <property type="protein sequence ID" value="CAD7630282.1"/>
    <property type="molecule type" value="Genomic_DNA"/>
</dbReference>
<keyword evidence="2 4" id="KW-0378">Hydrolase</keyword>
<feature type="domain" description="Glycoside hydrolase 35 catalytic" evidence="7">
    <location>
        <begin position="100"/>
        <end position="422"/>
    </location>
</feature>
<keyword evidence="3 4" id="KW-0326">Glycosidase</keyword>
<evidence type="ECO:0000256" key="4">
    <source>
        <dbReference type="RuleBase" id="RU000675"/>
    </source>
</evidence>
<keyword evidence="6" id="KW-0732">Signal</keyword>
<dbReference type="PROSITE" id="PS01182">
    <property type="entry name" value="GLYCOSYL_HYDROL_F35"/>
    <property type="match status" value="1"/>
</dbReference>
<dbReference type="EMBL" id="CAJPIZ010007919">
    <property type="protein sequence ID" value="CAG2110712.1"/>
    <property type="molecule type" value="Genomic_DNA"/>
</dbReference>
<dbReference type="InterPro" id="IPR048912">
    <property type="entry name" value="BetaGal1-like_ABD1"/>
</dbReference>
<keyword evidence="11" id="KW-1185">Reference proteome</keyword>
<dbReference type="Pfam" id="PF21317">
    <property type="entry name" value="BetaGal_ABD_1"/>
    <property type="match status" value="1"/>
</dbReference>
<dbReference type="AlphaFoldDB" id="A0A7R9Q3N6"/>
<dbReference type="Pfam" id="PF21467">
    <property type="entry name" value="BetaGal_gal-bd"/>
    <property type="match status" value="1"/>
</dbReference>
<evidence type="ECO:0000259" key="8">
    <source>
        <dbReference type="Pfam" id="PF21317"/>
    </source>
</evidence>
<proteinExistence type="inferred from homology"/>
<dbReference type="SUPFAM" id="SSF51445">
    <property type="entry name" value="(Trans)glycosidases"/>
    <property type="match status" value="1"/>
</dbReference>
<feature type="signal peptide" evidence="6">
    <location>
        <begin position="1"/>
        <end position="23"/>
    </location>
</feature>
<dbReference type="InterPro" id="IPR031330">
    <property type="entry name" value="Gly_Hdrlase_35_cat"/>
</dbReference>
<dbReference type="GO" id="GO:0005975">
    <property type="term" value="P:carbohydrate metabolic process"/>
    <property type="evidence" value="ECO:0007669"/>
    <property type="project" value="InterPro"/>
</dbReference>
<dbReference type="InterPro" id="IPR019801">
    <property type="entry name" value="Glyco_hydro_35_CS"/>
</dbReference>
<dbReference type="PANTHER" id="PTHR23421">
    <property type="entry name" value="BETA-GALACTOSIDASE RELATED"/>
    <property type="match status" value="1"/>
</dbReference>
<comment type="catalytic activity">
    <reaction evidence="4">
        <text>Hydrolysis of terminal non-reducing beta-D-galactose residues in beta-D-galactosides.</text>
        <dbReference type="EC" id="3.2.1.23"/>
    </reaction>
</comment>
<dbReference type="Pfam" id="PF01301">
    <property type="entry name" value="Glyco_hydro_35"/>
    <property type="match status" value="1"/>
</dbReference>
<accession>A0A7R9Q3N6</accession>
<dbReference type="Proteomes" id="UP000759131">
    <property type="component" value="Unassembled WGS sequence"/>
</dbReference>
<dbReference type="InterPro" id="IPR008979">
    <property type="entry name" value="Galactose-bd-like_sf"/>
</dbReference>
<feature type="chain" id="PRO_5035593273" description="Beta-galactosidase" evidence="6">
    <location>
        <begin position="24"/>
        <end position="793"/>
    </location>
</feature>
<dbReference type="Gene3D" id="3.20.20.80">
    <property type="entry name" value="Glycosidases"/>
    <property type="match status" value="1"/>
</dbReference>
<dbReference type="EC" id="3.2.1.23" evidence="4"/>
<dbReference type="OrthoDB" id="6411986at2759"/>
<evidence type="ECO:0000256" key="5">
    <source>
        <dbReference type="RuleBase" id="RU003679"/>
    </source>
</evidence>
<dbReference type="InterPro" id="IPR017853">
    <property type="entry name" value="GH"/>
</dbReference>
<evidence type="ECO:0000259" key="9">
    <source>
        <dbReference type="Pfam" id="PF21467"/>
    </source>
</evidence>
<dbReference type="InterPro" id="IPR001944">
    <property type="entry name" value="Glycoside_Hdrlase_35"/>
</dbReference>
<dbReference type="FunFam" id="2.60.120.260:FF:000049">
    <property type="entry name" value="Beta-galactosidase"/>
    <property type="match status" value="1"/>
</dbReference>
<dbReference type="InterPro" id="IPR048913">
    <property type="entry name" value="BetaGal_gal-bd"/>
</dbReference>
<feature type="domain" description="Beta-galactosidase galactose-binding" evidence="9">
    <location>
        <begin position="621"/>
        <end position="680"/>
    </location>
</feature>
<name>A0A7R9Q3N6_9ACAR</name>
<evidence type="ECO:0000256" key="1">
    <source>
        <dbReference type="ARBA" id="ARBA00009809"/>
    </source>
</evidence>
<evidence type="ECO:0000259" key="7">
    <source>
        <dbReference type="Pfam" id="PF01301"/>
    </source>
</evidence>
<reference evidence="10" key="1">
    <citation type="submission" date="2020-11" db="EMBL/GenBank/DDBJ databases">
        <authorList>
            <person name="Tran Van P."/>
        </authorList>
    </citation>
    <scope>NUCLEOTIDE SEQUENCE</scope>
</reference>
<evidence type="ECO:0000256" key="3">
    <source>
        <dbReference type="ARBA" id="ARBA00023295"/>
    </source>
</evidence>
<evidence type="ECO:0000313" key="10">
    <source>
        <dbReference type="EMBL" id="CAD7630282.1"/>
    </source>
</evidence>
<organism evidence="10">
    <name type="scientific">Medioppia subpectinata</name>
    <dbReference type="NCBI Taxonomy" id="1979941"/>
    <lineage>
        <taxon>Eukaryota</taxon>
        <taxon>Metazoa</taxon>
        <taxon>Ecdysozoa</taxon>
        <taxon>Arthropoda</taxon>
        <taxon>Chelicerata</taxon>
        <taxon>Arachnida</taxon>
        <taxon>Acari</taxon>
        <taxon>Acariformes</taxon>
        <taxon>Sarcoptiformes</taxon>
        <taxon>Oribatida</taxon>
        <taxon>Brachypylina</taxon>
        <taxon>Oppioidea</taxon>
        <taxon>Oppiidae</taxon>
        <taxon>Medioppia</taxon>
    </lineage>
</organism>
<gene>
    <name evidence="10" type="ORF">OSB1V03_LOCUS10695</name>
</gene>
<protein>
    <recommendedName>
        <fullName evidence="4">Beta-galactosidase</fullName>
        <ecNumber evidence="4">3.2.1.23</ecNumber>
    </recommendedName>
</protein>
<evidence type="ECO:0000313" key="11">
    <source>
        <dbReference type="Proteomes" id="UP000759131"/>
    </source>
</evidence>
<dbReference type="Gene3D" id="2.60.120.260">
    <property type="entry name" value="Galactose-binding domain-like"/>
    <property type="match status" value="2"/>
</dbReference>
<comment type="similarity">
    <text evidence="1 5">Belongs to the glycosyl hydrolase 35 family.</text>
</comment>
<evidence type="ECO:0000256" key="2">
    <source>
        <dbReference type="ARBA" id="ARBA00022801"/>
    </source>
</evidence>
<evidence type="ECO:0000256" key="6">
    <source>
        <dbReference type="SAM" id="SignalP"/>
    </source>
</evidence>
<feature type="domain" description="Beta-galactosidase 1-like first all-beta" evidence="8">
    <location>
        <begin position="485"/>
        <end position="597"/>
    </location>
</feature>
<sequence>MVYFYSSFMLSIMFLTVLNTVSALSSEANIPYKHIMSCMATKDFAKIGVSFRIKFMTFAEKLFLVLISVNYSLSSELQTLYDYYTNGGIKSGLKGDNSHFTLNGKEITIFSGSFHYFRVHQNNWRPILRKFKAAGLNAVQFYSPWNLHEETPDKFDFETGLLNISDFLMAIKEMDMFAMYRPGPYICAEWEFGGLPAWLLRDPNMKVRSSYKPFIDAVDRYWKRLFAVVQDFQFTTKGGPIIAVQIENEFGSFGNTAKHIHDSNYMKYLGIIARNHGIKELLFTSDGPGRHGSLDEYLYTINFNSNTLKHLRDMSVWRPNQALYVAEYWSGWFDSWGSKHSTQSVDYYGQQLDAMILQMNSSFNAYMFIGGTNFGFTAGNVGKVVNGTITASFITSYDYNAPLDESGNYTDKYWKTKELIDKFNVERNVPKLSTYSPPKVTRAIGYGVIKMSEQLSLAHILPRVKFYSSKTPISMENLNIGTNYGQNVGFTLYRTAISESKTIKFTKGRVNDRAALMVDNRQIGFVIAKNSAFNHTIPDHVFDHKKQMVYNLDILVENMGRIGFGNYITDNRIQRKGLNEDILIDNRPQHNWQIYPFEMKTHFINGLRNETWSQIEEYKSPTFYRSHLRIDDTPEDTYIKLHHWTTSTVFINGFNLGRYASVGPALTLYVPSHVLHRGVNEIIIFETQKNGQIVEFIDHPILGYNNLQLTCIRVIIQFIGFTGDSGGCERYPISLFLGGASSYIVGLSRQFIDHNLRLTLFGTLYIHFNHLSGDKLCVQNGFSVVSYFHTVWK</sequence>